<evidence type="ECO:0000259" key="8">
    <source>
        <dbReference type="PROSITE" id="PS50109"/>
    </source>
</evidence>
<dbReference type="CDD" id="cd00130">
    <property type="entry name" value="PAS"/>
    <property type="match status" value="2"/>
</dbReference>
<dbReference type="Gene3D" id="3.30.565.10">
    <property type="entry name" value="Histidine kinase-like ATPase, C-terminal domain"/>
    <property type="match status" value="1"/>
</dbReference>
<dbReference type="Pfam" id="PF08448">
    <property type="entry name" value="PAS_4"/>
    <property type="match status" value="1"/>
</dbReference>
<feature type="domain" description="PAC" evidence="9">
    <location>
        <begin position="202"/>
        <end position="254"/>
    </location>
</feature>
<dbReference type="PROSITE" id="PS50113">
    <property type="entry name" value="PAC"/>
    <property type="match status" value="1"/>
</dbReference>
<dbReference type="Pfam" id="PF08447">
    <property type="entry name" value="PAS_3"/>
    <property type="match status" value="1"/>
</dbReference>
<dbReference type="InterPro" id="IPR000014">
    <property type="entry name" value="PAS"/>
</dbReference>
<dbReference type="SMART" id="SM00091">
    <property type="entry name" value="PAS"/>
    <property type="match status" value="2"/>
</dbReference>
<dbReference type="CDD" id="cd00082">
    <property type="entry name" value="HisKA"/>
    <property type="match status" value="1"/>
</dbReference>
<dbReference type="SMART" id="SM00387">
    <property type="entry name" value="HATPase_c"/>
    <property type="match status" value="1"/>
</dbReference>
<dbReference type="InterPro" id="IPR052162">
    <property type="entry name" value="Sensor_kinase/Photoreceptor"/>
</dbReference>
<evidence type="ECO:0000259" key="9">
    <source>
        <dbReference type="PROSITE" id="PS50113"/>
    </source>
</evidence>
<dbReference type="InterPro" id="IPR013655">
    <property type="entry name" value="PAS_fold_3"/>
</dbReference>
<dbReference type="SUPFAM" id="SSF55874">
    <property type="entry name" value="ATPase domain of HSP90 chaperone/DNA topoisomerase II/histidine kinase"/>
    <property type="match status" value="1"/>
</dbReference>
<keyword evidence="5 10" id="KW-0808">Transferase</keyword>
<dbReference type="InterPro" id="IPR036097">
    <property type="entry name" value="HisK_dim/P_sf"/>
</dbReference>
<evidence type="ECO:0000256" key="6">
    <source>
        <dbReference type="ARBA" id="ARBA00022777"/>
    </source>
</evidence>
<comment type="subcellular location">
    <subcellularLocation>
        <location evidence="2">Cell membrane</location>
    </subcellularLocation>
</comment>
<dbReference type="SMART" id="SM00086">
    <property type="entry name" value="PAC"/>
    <property type="match status" value="2"/>
</dbReference>
<dbReference type="PROSITE" id="PS50109">
    <property type="entry name" value="HIS_KIN"/>
    <property type="match status" value="1"/>
</dbReference>
<dbReference type="InterPro" id="IPR004358">
    <property type="entry name" value="Sig_transdc_His_kin-like_C"/>
</dbReference>
<dbReference type="InterPro" id="IPR035965">
    <property type="entry name" value="PAS-like_dom_sf"/>
</dbReference>
<protein>
    <recommendedName>
        <fullName evidence="3">histidine kinase</fullName>
        <ecNumber evidence="3">2.7.13.3</ecNumber>
    </recommendedName>
</protein>
<dbReference type="SUPFAM" id="SSF55785">
    <property type="entry name" value="PYP-like sensor domain (PAS domain)"/>
    <property type="match status" value="2"/>
</dbReference>
<dbReference type="InterPro" id="IPR000700">
    <property type="entry name" value="PAS-assoc_C"/>
</dbReference>
<evidence type="ECO:0000256" key="4">
    <source>
        <dbReference type="ARBA" id="ARBA00022553"/>
    </source>
</evidence>
<dbReference type="EC" id="2.7.13.3" evidence="3"/>
<dbReference type="EMBL" id="CP075371">
    <property type="protein sequence ID" value="QVT79384.1"/>
    <property type="molecule type" value="Genomic_DNA"/>
</dbReference>
<dbReference type="InterPro" id="IPR036890">
    <property type="entry name" value="HATPase_C_sf"/>
</dbReference>
<keyword evidence="6 10" id="KW-0418">Kinase</keyword>
<feature type="domain" description="Histidine kinase" evidence="8">
    <location>
        <begin position="265"/>
        <end position="475"/>
    </location>
</feature>
<evidence type="ECO:0000256" key="7">
    <source>
        <dbReference type="ARBA" id="ARBA00023012"/>
    </source>
</evidence>
<dbReference type="PRINTS" id="PR00344">
    <property type="entry name" value="BCTRLSENSOR"/>
</dbReference>
<gene>
    <name evidence="10" type="primary">walK_1</name>
    <name evidence="10" type="ORF">ENKNEFLB_01765</name>
</gene>
<keyword evidence="11" id="KW-1185">Reference proteome</keyword>
<name>A0ABX8EGI4_9ACTN</name>
<comment type="catalytic activity">
    <reaction evidence="1">
        <text>ATP + protein L-histidine = ADP + protein N-phospho-L-histidine.</text>
        <dbReference type="EC" id="2.7.13.3"/>
    </reaction>
</comment>
<evidence type="ECO:0000256" key="1">
    <source>
        <dbReference type="ARBA" id="ARBA00000085"/>
    </source>
</evidence>
<dbReference type="InterPro" id="IPR005467">
    <property type="entry name" value="His_kinase_dom"/>
</dbReference>
<dbReference type="SUPFAM" id="SSF47384">
    <property type="entry name" value="Homodimeric domain of signal transducing histidine kinase"/>
    <property type="match status" value="1"/>
</dbReference>
<dbReference type="InterPro" id="IPR003661">
    <property type="entry name" value="HisK_dim/P_dom"/>
</dbReference>
<dbReference type="PANTHER" id="PTHR43304">
    <property type="entry name" value="PHYTOCHROME-LIKE PROTEIN CPH1"/>
    <property type="match status" value="1"/>
</dbReference>
<evidence type="ECO:0000256" key="2">
    <source>
        <dbReference type="ARBA" id="ARBA00004236"/>
    </source>
</evidence>
<dbReference type="Gene3D" id="1.10.287.130">
    <property type="match status" value="1"/>
</dbReference>
<dbReference type="GO" id="GO:0004673">
    <property type="term" value="F:protein histidine kinase activity"/>
    <property type="evidence" value="ECO:0007669"/>
    <property type="project" value="UniProtKB-EC"/>
</dbReference>
<keyword evidence="4" id="KW-0597">Phosphoprotein</keyword>
<organism evidence="10 11">
    <name type="scientific">Nocardioides aquaticus</name>
    <dbReference type="NCBI Taxonomy" id="160826"/>
    <lineage>
        <taxon>Bacteria</taxon>
        <taxon>Bacillati</taxon>
        <taxon>Actinomycetota</taxon>
        <taxon>Actinomycetes</taxon>
        <taxon>Propionibacteriales</taxon>
        <taxon>Nocardioidaceae</taxon>
        <taxon>Nocardioides</taxon>
    </lineage>
</organism>
<evidence type="ECO:0000256" key="5">
    <source>
        <dbReference type="ARBA" id="ARBA00022679"/>
    </source>
</evidence>
<dbReference type="NCBIfam" id="TIGR00229">
    <property type="entry name" value="sensory_box"/>
    <property type="match status" value="1"/>
</dbReference>
<dbReference type="InterPro" id="IPR001610">
    <property type="entry name" value="PAC"/>
</dbReference>
<evidence type="ECO:0000313" key="10">
    <source>
        <dbReference type="EMBL" id="QVT79384.1"/>
    </source>
</evidence>
<dbReference type="SMART" id="SM00388">
    <property type="entry name" value="HisKA"/>
    <property type="match status" value="1"/>
</dbReference>
<dbReference type="Gene3D" id="2.10.70.100">
    <property type="match status" value="1"/>
</dbReference>
<reference evidence="10 11" key="1">
    <citation type="submission" date="2021-05" db="EMBL/GenBank/DDBJ databases">
        <title>Complete genome of Nocardioides aquaticus KCTC 9944T isolated from meromictic and hypersaline Ekho Lake, Antarctica.</title>
        <authorList>
            <person name="Hwang K."/>
            <person name="Kim K.M."/>
            <person name="Choe H."/>
        </authorList>
    </citation>
    <scope>NUCLEOTIDE SEQUENCE [LARGE SCALE GENOMIC DNA]</scope>
    <source>
        <strain evidence="10 11">KCTC 9944</strain>
    </source>
</reference>
<dbReference type="Pfam" id="PF00512">
    <property type="entry name" value="HisKA"/>
    <property type="match status" value="1"/>
</dbReference>
<dbReference type="Gene3D" id="3.30.450.20">
    <property type="entry name" value="PAS domain"/>
    <property type="match status" value="2"/>
</dbReference>
<sequence>MTSGAEPLPQQVERWRLLVDHLPALVAYWDRDLRNVVCNAAYLRWFGLTPAQVHGMHIRDLLGAALYCANKPHIDGALAGQHQRFDRVLVTAAGETRHTQAEYIPHLTDEGVAGFFVLVADITEQVEARQDLAAAQSLAGVGGYTIDPVTGTLRLSPEVLAMLGLDPADPSPTMDEYVAAVHPEDRDRVRALRVRAEHGEEYETDYRVLTPDGSVRHVHSRTSRVLGPDGAVVLLRGVMQDETEVQRLADDLATTNRLLTDLIGMLGHDLAQPVTATNGYLEILDQEWDDLDTDERRSLVRRASRTGTRSQGLLADVLALVSIGASSLTTRPEAVDLVAVLEEAREHARLTLTLTCETPARAWVDPVHAARIMDNLLVNAARYGRAPYVVGVREDAGEVVVRLRDHGEGVPAAFLPQMFDRFSRAQTGVAAQVAGTGFGLYLVRELARANGGTVRHRVPPDGTGAEFEVRLPVARTLPPTDAPVPEPRRPR</sequence>
<dbReference type="PANTHER" id="PTHR43304:SF1">
    <property type="entry name" value="PAC DOMAIN-CONTAINING PROTEIN"/>
    <property type="match status" value="1"/>
</dbReference>
<dbReference type="Proteomes" id="UP000679307">
    <property type="component" value="Chromosome"/>
</dbReference>
<dbReference type="InterPro" id="IPR003594">
    <property type="entry name" value="HATPase_dom"/>
</dbReference>
<dbReference type="InterPro" id="IPR013656">
    <property type="entry name" value="PAS_4"/>
</dbReference>
<accession>A0ABX8EGI4</accession>
<evidence type="ECO:0000313" key="11">
    <source>
        <dbReference type="Proteomes" id="UP000679307"/>
    </source>
</evidence>
<dbReference type="RefSeq" id="WP_214058851.1">
    <property type="nucleotide sequence ID" value="NZ_BAAAHS010000163.1"/>
</dbReference>
<proteinExistence type="predicted"/>
<evidence type="ECO:0000256" key="3">
    <source>
        <dbReference type="ARBA" id="ARBA00012438"/>
    </source>
</evidence>
<dbReference type="Pfam" id="PF02518">
    <property type="entry name" value="HATPase_c"/>
    <property type="match status" value="1"/>
</dbReference>
<keyword evidence="7" id="KW-0902">Two-component regulatory system</keyword>